<comment type="catalytic activity">
    <reaction evidence="1">
        <text>Exolytic cleavage of the (1-&gt;4)-beta-glycosidic linkage between N-acetylmuramic acid (MurNAc) and N-acetylglucosamine (GlcNAc) residues in peptidoglycan, from either the reducing or the non-reducing ends of the peptidoglycan chains, with concomitant formation of a 1,6-anhydrobond in the MurNAc residue.</text>
        <dbReference type="EC" id="4.2.2.n1"/>
    </reaction>
</comment>
<feature type="signal peptide" evidence="6">
    <location>
        <begin position="1"/>
        <end position="19"/>
    </location>
</feature>
<dbReference type="Gene3D" id="2.40.40.10">
    <property type="entry name" value="RlpA-like domain"/>
    <property type="match status" value="2"/>
</dbReference>
<dbReference type="AlphaFoldDB" id="A0A4S5BYY1"/>
<dbReference type="Proteomes" id="UP000306236">
    <property type="component" value="Unassembled WGS sequence"/>
</dbReference>
<dbReference type="SUPFAM" id="SSF50685">
    <property type="entry name" value="Barwin-like endoglucanases"/>
    <property type="match status" value="1"/>
</dbReference>
<evidence type="ECO:0000256" key="4">
    <source>
        <dbReference type="ARBA" id="ARBA00023316"/>
    </source>
</evidence>
<evidence type="ECO:0000256" key="3">
    <source>
        <dbReference type="ARBA" id="ARBA00023239"/>
    </source>
</evidence>
<evidence type="ECO:0000256" key="5">
    <source>
        <dbReference type="ARBA" id="ARBA00030918"/>
    </source>
</evidence>
<keyword evidence="6" id="KW-0732">Signal</keyword>
<dbReference type="EMBL" id="SSWX01000004">
    <property type="protein sequence ID" value="THJ35318.1"/>
    <property type="molecule type" value="Genomic_DNA"/>
</dbReference>
<evidence type="ECO:0000313" key="8">
    <source>
        <dbReference type="EMBL" id="THJ35318.1"/>
    </source>
</evidence>
<comment type="caution">
    <text evidence="8">The sequence shown here is derived from an EMBL/GenBank/DDBJ whole genome shotgun (WGS) entry which is preliminary data.</text>
</comment>
<dbReference type="InterPro" id="IPR026044">
    <property type="entry name" value="MltA"/>
</dbReference>
<organism evidence="8 9">
    <name type="scientific">Lampropedia aestuarii</name>
    <dbReference type="NCBI Taxonomy" id="2562762"/>
    <lineage>
        <taxon>Bacteria</taxon>
        <taxon>Pseudomonadati</taxon>
        <taxon>Pseudomonadota</taxon>
        <taxon>Betaproteobacteria</taxon>
        <taxon>Burkholderiales</taxon>
        <taxon>Comamonadaceae</taxon>
        <taxon>Lampropedia</taxon>
    </lineage>
</organism>
<dbReference type="PANTHER" id="PTHR30124">
    <property type="entry name" value="MEMBRANE-BOUND LYTIC MUREIN TRANSGLYCOSYLASE A"/>
    <property type="match status" value="1"/>
</dbReference>
<dbReference type="GO" id="GO:0009253">
    <property type="term" value="P:peptidoglycan catabolic process"/>
    <property type="evidence" value="ECO:0007669"/>
    <property type="project" value="TreeGrafter"/>
</dbReference>
<gene>
    <name evidence="8" type="ORF">E8K88_04845</name>
</gene>
<dbReference type="PROSITE" id="PS51257">
    <property type="entry name" value="PROKAR_LIPOPROTEIN"/>
    <property type="match status" value="1"/>
</dbReference>
<dbReference type="CDD" id="cd14485">
    <property type="entry name" value="mltA_like_LT_A"/>
    <property type="match status" value="1"/>
</dbReference>
<evidence type="ECO:0000256" key="6">
    <source>
        <dbReference type="SAM" id="SignalP"/>
    </source>
</evidence>
<dbReference type="InterPro" id="IPR010611">
    <property type="entry name" value="3D_dom"/>
</dbReference>
<dbReference type="PANTHER" id="PTHR30124:SF0">
    <property type="entry name" value="MEMBRANE-BOUND LYTIC MUREIN TRANSGLYCOSYLASE A"/>
    <property type="match status" value="1"/>
</dbReference>
<name>A0A4S5BYY1_9BURK</name>
<reference evidence="8 9" key="1">
    <citation type="submission" date="2019-04" db="EMBL/GenBank/DDBJ databases">
        <title>Lampropedia sp YIM MLB12 draf genome.</title>
        <authorList>
            <person name="Wang Y.-X."/>
        </authorList>
    </citation>
    <scope>NUCLEOTIDE SEQUENCE [LARGE SCALE GENOMIC DNA]</scope>
    <source>
        <strain evidence="8 9">YIM MLB12</strain>
    </source>
</reference>
<dbReference type="GO" id="GO:0071555">
    <property type="term" value="P:cell wall organization"/>
    <property type="evidence" value="ECO:0007669"/>
    <property type="project" value="UniProtKB-KW"/>
</dbReference>
<dbReference type="RefSeq" id="WP_136405515.1">
    <property type="nucleotide sequence ID" value="NZ_SSWX01000004.1"/>
</dbReference>
<keyword evidence="4" id="KW-0961">Cell wall biogenesis/degradation</keyword>
<dbReference type="EC" id="4.2.2.n1" evidence="2"/>
<dbReference type="Gene3D" id="2.40.240.50">
    <property type="entry name" value="Barwin-like endoglucanases"/>
    <property type="match status" value="1"/>
</dbReference>
<dbReference type="GO" id="GO:0019867">
    <property type="term" value="C:outer membrane"/>
    <property type="evidence" value="ECO:0007669"/>
    <property type="project" value="InterPro"/>
</dbReference>
<dbReference type="GO" id="GO:0004553">
    <property type="term" value="F:hydrolase activity, hydrolyzing O-glycosyl compounds"/>
    <property type="evidence" value="ECO:0007669"/>
    <property type="project" value="InterPro"/>
</dbReference>
<keyword evidence="9" id="KW-1185">Reference proteome</keyword>
<proteinExistence type="predicted"/>
<evidence type="ECO:0000313" key="9">
    <source>
        <dbReference type="Proteomes" id="UP000306236"/>
    </source>
</evidence>
<keyword evidence="3" id="KW-0456">Lyase</keyword>
<dbReference type="GO" id="GO:0009254">
    <property type="term" value="P:peptidoglycan turnover"/>
    <property type="evidence" value="ECO:0007669"/>
    <property type="project" value="InterPro"/>
</dbReference>
<sequence>MSHSLIRCALAVFAAAFIAACSSPPQSPSTDVPDNGAIVTPSALPVLMPHPIGPSFQRENALWTPVPWSDLPGFEQDDLTDAWHAWLLSCEKPHPSWRKVCTEVAGLQIADDATRRAWMRRALQPYLVRSTAGKDIGMLTSYYEPVMDGKRQPVDGFNVPLFAMPSGYSGQGTWFSREQIESGHPSAATALRGKEIAWLNDPVDAMVLHIQGSGRVNLQEPDGSVRQVRVAYAATNNHPYKSIGRWLLDRRLIRDASWPGIKAWVDANPARVKEMLWSNPRYVFFKEEAIAPQDQNVGPRGAQGVPLTPGRSIAVDRRSIPYGTPVWMMTAGPTLNVQKLVLAQDTGSAIIGAVRADYFAGWGHEAGDLAGRVKQDLYLWTFWPKGAALP</sequence>
<dbReference type="OrthoDB" id="9783686at2"/>
<dbReference type="Pfam" id="PF06725">
    <property type="entry name" value="3D"/>
    <property type="match status" value="1"/>
</dbReference>
<accession>A0A4S5BYY1</accession>
<dbReference type="InterPro" id="IPR036908">
    <property type="entry name" value="RlpA-like_sf"/>
</dbReference>
<feature type="chain" id="PRO_5020633283" description="peptidoglycan lytic exotransglycosylase" evidence="6">
    <location>
        <begin position="20"/>
        <end position="390"/>
    </location>
</feature>
<feature type="domain" description="Lytic transglycosylase MltA" evidence="7">
    <location>
        <begin position="146"/>
        <end position="286"/>
    </location>
</feature>
<dbReference type="PIRSF" id="PIRSF019422">
    <property type="entry name" value="MltA"/>
    <property type="match status" value="1"/>
</dbReference>
<dbReference type="InterPro" id="IPR005300">
    <property type="entry name" value="MltA_B"/>
</dbReference>
<dbReference type="GO" id="GO:0008933">
    <property type="term" value="F:peptidoglycan lytic transglycosylase activity"/>
    <property type="evidence" value="ECO:0007669"/>
    <property type="project" value="TreeGrafter"/>
</dbReference>
<evidence type="ECO:0000256" key="2">
    <source>
        <dbReference type="ARBA" id="ARBA00012587"/>
    </source>
</evidence>
<evidence type="ECO:0000256" key="1">
    <source>
        <dbReference type="ARBA" id="ARBA00001420"/>
    </source>
</evidence>
<evidence type="ECO:0000259" key="7">
    <source>
        <dbReference type="SMART" id="SM00925"/>
    </source>
</evidence>
<dbReference type="CDD" id="cd14668">
    <property type="entry name" value="mlta_B"/>
    <property type="match status" value="1"/>
</dbReference>
<dbReference type="SMART" id="SM00925">
    <property type="entry name" value="MltA"/>
    <property type="match status" value="1"/>
</dbReference>
<dbReference type="Pfam" id="PF03562">
    <property type="entry name" value="MltA"/>
    <property type="match status" value="1"/>
</dbReference>
<protein>
    <recommendedName>
        <fullName evidence="2">peptidoglycan lytic exotransglycosylase</fullName>
        <ecNumber evidence="2">4.2.2.n1</ecNumber>
    </recommendedName>
    <alternativeName>
        <fullName evidence="5">Murein hydrolase A</fullName>
    </alternativeName>
</protein>